<evidence type="ECO:0000313" key="2">
    <source>
        <dbReference type="Proteomes" id="UP000255509"/>
    </source>
</evidence>
<accession>A0A379WDZ3</accession>
<name>A0A379WDZ3_SALET</name>
<protein>
    <submittedName>
        <fullName evidence="1">Enterobactin synthase subunit E</fullName>
    </submittedName>
</protein>
<dbReference type="AlphaFoldDB" id="A0A379WDZ3"/>
<gene>
    <name evidence="1" type="primary">entE_3</name>
    <name evidence="1" type="ORF">NCTC8258_04827</name>
</gene>
<proteinExistence type="predicted"/>
<dbReference type="EMBL" id="UGXS01000004">
    <property type="protein sequence ID" value="SUH17045.1"/>
    <property type="molecule type" value="Genomic_DNA"/>
</dbReference>
<reference evidence="1 2" key="1">
    <citation type="submission" date="2018-06" db="EMBL/GenBank/DDBJ databases">
        <authorList>
            <consortium name="Pathogen Informatics"/>
            <person name="Doyle S."/>
        </authorList>
    </citation>
    <scope>NUCLEOTIDE SEQUENCE [LARGE SCALE GENOMIC DNA]</scope>
    <source>
        <strain evidence="1 2">NCTC8258</strain>
    </source>
</reference>
<organism evidence="1 2">
    <name type="scientific">Salmonella enterica I</name>
    <dbReference type="NCBI Taxonomy" id="59201"/>
    <lineage>
        <taxon>Bacteria</taxon>
        <taxon>Pseudomonadati</taxon>
        <taxon>Pseudomonadota</taxon>
        <taxon>Gammaproteobacteria</taxon>
        <taxon>Enterobacterales</taxon>
        <taxon>Enterobacteriaceae</taxon>
        <taxon>Salmonella</taxon>
    </lineage>
</organism>
<dbReference type="Proteomes" id="UP000255509">
    <property type="component" value="Unassembled WGS sequence"/>
</dbReference>
<sequence>MRIPFTRWPDEFARRYREKGYWQDVPLTDILTRPR</sequence>
<evidence type="ECO:0000313" key="1">
    <source>
        <dbReference type="EMBL" id="SUH17045.1"/>
    </source>
</evidence>